<keyword evidence="2" id="KW-1185">Reference proteome</keyword>
<organism evidence="1 2">
    <name type="scientific">Nonomuraea africana</name>
    <dbReference type="NCBI Taxonomy" id="46171"/>
    <lineage>
        <taxon>Bacteria</taxon>
        <taxon>Bacillati</taxon>
        <taxon>Actinomycetota</taxon>
        <taxon>Actinomycetes</taxon>
        <taxon>Streptosporangiales</taxon>
        <taxon>Streptosporangiaceae</taxon>
        <taxon>Nonomuraea</taxon>
    </lineage>
</organism>
<sequence length="152" mass="16895">MRRSRRYIAAGGALAALFVGLGPARSEPPTWHDLFPRLPRDLAARAEDPALTDGRHPITQLRPGVYMTTTARPERCRLRAELTPEARQALASGPKLWANSSRPEPRGPKYASFLDNTSKGGIAAYILSGGCQWRRVGTVKDAHHWFSEYVHH</sequence>
<name>A0ABR9KDW9_9ACTN</name>
<dbReference type="RefSeq" id="WP_192775340.1">
    <property type="nucleotide sequence ID" value="NZ_BAAASY010000029.1"/>
</dbReference>
<dbReference type="Proteomes" id="UP000661607">
    <property type="component" value="Unassembled WGS sequence"/>
</dbReference>
<gene>
    <name evidence="1" type="ORF">H4W81_003005</name>
</gene>
<evidence type="ECO:0000313" key="1">
    <source>
        <dbReference type="EMBL" id="MBE1560226.1"/>
    </source>
</evidence>
<comment type="caution">
    <text evidence="1">The sequence shown here is derived from an EMBL/GenBank/DDBJ whole genome shotgun (WGS) entry which is preliminary data.</text>
</comment>
<evidence type="ECO:0000313" key="2">
    <source>
        <dbReference type="Proteomes" id="UP000661607"/>
    </source>
</evidence>
<proteinExistence type="predicted"/>
<accession>A0ABR9KDW9</accession>
<dbReference type="EMBL" id="JADBEF010000001">
    <property type="protein sequence ID" value="MBE1560226.1"/>
    <property type="molecule type" value="Genomic_DNA"/>
</dbReference>
<protein>
    <submittedName>
        <fullName evidence="1">Uncharacterized protein</fullName>
    </submittedName>
</protein>
<reference evidence="1 2" key="1">
    <citation type="submission" date="2020-10" db="EMBL/GenBank/DDBJ databases">
        <title>Sequencing the genomes of 1000 actinobacteria strains.</title>
        <authorList>
            <person name="Klenk H.-P."/>
        </authorList>
    </citation>
    <scope>NUCLEOTIDE SEQUENCE [LARGE SCALE GENOMIC DNA]</scope>
    <source>
        <strain evidence="1 2">DSM 43748</strain>
    </source>
</reference>